<evidence type="ECO:0000313" key="2">
    <source>
        <dbReference type="EMBL" id="CAD6907583.1"/>
    </source>
</evidence>
<proteinExistence type="predicted"/>
<evidence type="ECO:0000256" key="1">
    <source>
        <dbReference type="SAM" id="MobiDB-lite"/>
    </source>
</evidence>
<accession>A0ABN7IP78</accession>
<comment type="caution">
    <text evidence="2">The sequence shown here is derived from an EMBL/GenBank/DDBJ whole genome shotgun (WGS) entry which is preliminary data.</text>
</comment>
<keyword evidence="3" id="KW-1185">Reference proteome</keyword>
<feature type="region of interest" description="Disordered" evidence="1">
    <location>
        <begin position="1"/>
        <end position="82"/>
    </location>
</feature>
<dbReference type="Proteomes" id="UP000836402">
    <property type="component" value="Unassembled WGS sequence"/>
</dbReference>
<reference evidence="2" key="1">
    <citation type="submission" date="2020-10" db="EMBL/GenBank/DDBJ databases">
        <authorList>
            <person name="Sedaghatjoo S."/>
        </authorList>
    </citation>
    <scope>NUCLEOTIDE SEQUENCE</scope>
    <source>
        <strain evidence="2">AZH3</strain>
    </source>
</reference>
<sequence>MPKTRSNSNTPSTPRDPKMILSTPARRDAMAADLDDPPARARPAPVLPASPTWTLGMDHTRSTSASRDQRRRPSSASSPRVFRPSTNVFVIPTGKSLPLLRA</sequence>
<evidence type="ECO:0000313" key="3">
    <source>
        <dbReference type="Proteomes" id="UP000836402"/>
    </source>
</evidence>
<gene>
    <name evidence="2" type="ORF">JKIAZH3_G1504</name>
</gene>
<feature type="compositionally biased region" description="Polar residues" evidence="1">
    <location>
        <begin position="1"/>
        <end position="13"/>
    </location>
</feature>
<name>A0ABN7IP78_9BASI</name>
<organism evidence="2 3">
    <name type="scientific">Tilletia caries</name>
    <name type="common">wheat bunt fungus</name>
    <dbReference type="NCBI Taxonomy" id="13290"/>
    <lineage>
        <taxon>Eukaryota</taxon>
        <taxon>Fungi</taxon>
        <taxon>Dikarya</taxon>
        <taxon>Basidiomycota</taxon>
        <taxon>Ustilaginomycotina</taxon>
        <taxon>Exobasidiomycetes</taxon>
        <taxon>Tilletiales</taxon>
        <taxon>Tilletiaceae</taxon>
        <taxon>Tilletia</taxon>
    </lineage>
</organism>
<protein>
    <submittedName>
        <fullName evidence="2">Uncharacterized protein</fullName>
    </submittedName>
</protein>
<dbReference type="EMBL" id="CAJHJG010000961">
    <property type="protein sequence ID" value="CAD6907583.1"/>
    <property type="molecule type" value="Genomic_DNA"/>
</dbReference>